<dbReference type="Proteomes" id="UP000040088">
    <property type="component" value="Unassembled WGS sequence"/>
</dbReference>
<evidence type="ECO:0000313" key="2">
    <source>
        <dbReference type="EMBL" id="CNL10959.1"/>
    </source>
</evidence>
<evidence type="ECO:0000313" key="3">
    <source>
        <dbReference type="Proteomes" id="UP000040088"/>
    </source>
</evidence>
<feature type="chain" id="PRO_5006698258" evidence="1">
    <location>
        <begin position="21"/>
        <end position="177"/>
    </location>
</feature>
<name>A0A0T9U0T7_YERAE</name>
<dbReference type="AlphaFoldDB" id="A0A0T9U0T7"/>
<keyword evidence="1" id="KW-0732">Signal</keyword>
<protein>
    <submittedName>
        <fullName evidence="2">Uncharacterized protein</fullName>
    </submittedName>
</protein>
<organism evidence="2 3">
    <name type="scientific">Yersinia aleksiciae</name>
    <dbReference type="NCBI Taxonomy" id="263819"/>
    <lineage>
        <taxon>Bacteria</taxon>
        <taxon>Pseudomonadati</taxon>
        <taxon>Pseudomonadota</taxon>
        <taxon>Gammaproteobacteria</taxon>
        <taxon>Enterobacterales</taxon>
        <taxon>Yersiniaceae</taxon>
        <taxon>Yersinia</taxon>
    </lineage>
</organism>
<dbReference type="NCBIfam" id="NF046077">
    <property type="entry name" value="LPS_M949_RS01915"/>
    <property type="match status" value="1"/>
</dbReference>
<evidence type="ECO:0000256" key="1">
    <source>
        <dbReference type="SAM" id="SignalP"/>
    </source>
</evidence>
<feature type="signal peptide" evidence="1">
    <location>
        <begin position="1"/>
        <end position="20"/>
    </location>
</feature>
<sequence>MNIKTVVFFPILFLVLNAHAYEPIVNYKAQWGEGGNKRYETNIFIEYDKVNVETIDLNKNKKIWSLSDKLSSCEFDPLIEVPINSFEVKDLFNDGSEVVFFAYKISCAGGEDPVDVKYFAYYKGSKFSLRGQSVNITIDGVVGKGNKPRPDYNLRENPKLLAYMLNKWPSVSTKILF</sequence>
<proteinExistence type="predicted"/>
<dbReference type="EMBL" id="CQEM01000007">
    <property type="protein sequence ID" value="CNL10959.1"/>
    <property type="molecule type" value="Genomic_DNA"/>
</dbReference>
<reference evidence="3" key="1">
    <citation type="submission" date="2015-03" db="EMBL/GenBank/DDBJ databases">
        <authorList>
            <consortium name="Pathogen Informatics"/>
        </authorList>
    </citation>
    <scope>NUCLEOTIDE SEQUENCE [LARGE SCALE GENOMIC DNA]</scope>
    <source>
        <strain evidence="3">IP27925</strain>
    </source>
</reference>
<accession>A0A0T9U0T7</accession>
<gene>
    <name evidence="2" type="ORF">ERS008460_01911</name>
</gene>
<dbReference type="RefSeq" id="WP_050125909.1">
    <property type="nucleotide sequence ID" value="NZ_CQEM01000007.1"/>
</dbReference>
<dbReference type="InterPro" id="IPR058148">
    <property type="entry name" value="M949_RS01915-like_dom"/>
</dbReference>